<feature type="transmembrane region" description="Helical" evidence="1">
    <location>
        <begin position="208"/>
        <end position="229"/>
    </location>
</feature>
<keyword evidence="3" id="KW-1185">Reference proteome</keyword>
<name>A0ABW2ZNX6_9MICO</name>
<feature type="transmembrane region" description="Helical" evidence="1">
    <location>
        <begin position="111"/>
        <end position="136"/>
    </location>
</feature>
<dbReference type="Proteomes" id="UP001597042">
    <property type="component" value="Unassembled WGS sequence"/>
</dbReference>
<feature type="transmembrane region" description="Helical" evidence="1">
    <location>
        <begin position="75"/>
        <end position="99"/>
    </location>
</feature>
<keyword evidence="1" id="KW-1133">Transmembrane helix</keyword>
<evidence type="ECO:0000313" key="2">
    <source>
        <dbReference type="EMBL" id="MFD0780263.1"/>
    </source>
</evidence>
<reference evidence="3" key="1">
    <citation type="journal article" date="2019" name="Int. J. Syst. Evol. Microbiol.">
        <title>The Global Catalogue of Microorganisms (GCM) 10K type strain sequencing project: providing services to taxonomists for standard genome sequencing and annotation.</title>
        <authorList>
            <consortium name="The Broad Institute Genomics Platform"/>
            <consortium name="The Broad Institute Genome Sequencing Center for Infectious Disease"/>
            <person name="Wu L."/>
            <person name="Ma J."/>
        </authorList>
    </citation>
    <scope>NUCLEOTIDE SEQUENCE [LARGE SCALE GENOMIC DNA]</scope>
    <source>
        <strain evidence="3">CCUG 50754</strain>
    </source>
</reference>
<keyword evidence="1" id="KW-0812">Transmembrane</keyword>
<sequence>MSASAPTAGFQVIQDHPEKIRFPLMERPFVGFLLAFMAGTLNAWTLANASTFATVQSGNVLSSGYWLIQGDWEKFQFPFISVLAFGIGSALSGVLMTAFLRSGRTFTVGILSTQVVLLVILGLVAMATVGTAVVPWETGLDLGALPEEHAQYIAYGISFVAGAQGNAFHKNHGMLYGAVAVTFVVQMAFNFLAQAAFKKVGINGTPNLKWAGIFFLTLLGFSGGGAIGFLVDATIVNGASIFLSAAIALALVVAALRMKRKNVDPTPGGSFA</sequence>
<evidence type="ECO:0000313" key="3">
    <source>
        <dbReference type="Proteomes" id="UP001597042"/>
    </source>
</evidence>
<comment type="caution">
    <text evidence="2">The sequence shown here is derived from an EMBL/GenBank/DDBJ whole genome shotgun (WGS) entry which is preliminary data.</text>
</comment>
<dbReference type="EMBL" id="JBHTIM010000001">
    <property type="protein sequence ID" value="MFD0780263.1"/>
    <property type="molecule type" value="Genomic_DNA"/>
</dbReference>
<dbReference type="Pfam" id="PF06912">
    <property type="entry name" value="DUF1275"/>
    <property type="match status" value="1"/>
</dbReference>
<dbReference type="RefSeq" id="WP_378752565.1">
    <property type="nucleotide sequence ID" value="NZ_JBHSSV010000010.1"/>
</dbReference>
<keyword evidence="1" id="KW-0472">Membrane</keyword>
<dbReference type="PANTHER" id="PTHR37314:SF4">
    <property type="entry name" value="UPF0700 TRANSMEMBRANE PROTEIN YOAK"/>
    <property type="match status" value="1"/>
</dbReference>
<dbReference type="InterPro" id="IPR010699">
    <property type="entry name" value="DUF1275"/>
</dbReference>
<evidence type="ECO:0000256" key="1">
    <source>
        <dbReference type="SAM" id="Phobius"/>
    </source>
</evidence>
<feature type="transmembrane region" description="Helical" evidence="1">
    <location>
        <begin position="235"/>
        <end position="256"/>
    </location>
</feature>
<feature type="transmembrane region" description="Helical" evidence="1">
    <location>
        <begin position="29"/>
        <end position="55"/>
    </location>
</feature>
<accession>A0ABW2ZNX6</accession>
<protein>
    <submittedName>
        <fullName evidence="2">DUF1275 family protein</fullName>
    </submittedName>
</protein>
<gene>
    <name evidence="2" type="ORF">ACFQZV_02985</name>
</gene>
<organism evidence="2 3">
    <name type="scientific">Microbacterium koreense</name>
    <dbReference type="NCBI Taxonomy" id="323761"/>
    <lineage>
        <taxon>Bacteria</taxon>
        <taxon>Bacillati</taxon>
        <taxon>Actinomycetota</taxon>
        <taxon>Actinomycetes</taxon>
        <taxon>Micrococcales</taxon>
        <taxon>Microbacteriaceae</taxon>
        <taxon>Microbacterium</taxon>
    </lineage>
</organism>
<feature type="transmembrane region" description="Helical" evidence="1">
    <location>
        <begin position="174"/>
        <end position="196"/>
    </location>
</feature>
<proteinExistence type="predicted"/>
<dbReference type="PANTHER" id="PTHR37314">
    <property type="entry name" value="SLR0142 PROTEIN"/>
    <property type="match status" value="1"/>
</dbReference>